<evidence type="ECO:0000256" key="2">
    <source>
        <dbReference type="ARBA" id="ARBA00022630"/>
    </source>
</evidence>
<dbReference type="InterPro" id="IPR046373">
    <property type="entry name" value="Acyl-CoA_Oxase/DH_mid-dom_sf"/>
</dbReference>
<dbReference type="InterPro" id="IPR009100">
    <property type="entry name" value="AcylCoA_DH/oxidase_NM_dom_sf"/>
</dbReference>
<dbReference type="EMBL" id="CABDUW010003888">
    <property type="protein sequence ID" value="VTJ89876.1"/>
    <property type="molecule type" value="Genomic_DNA"/>
</dbReference>
<reference evidence="4" key="2">
    <citation type="submission" date="2020-08" db="EMBL/GenBank/DDBJ databases">
        <authorList>
            <person name="Shumante A."/>
            <person name="Zimin A.V."/>
            <person name="Puiu D."/>
            <person name="Salzberg S.L."/>
        </authorList>
    </citation>
    <scope>NUCLEOTIDE SEQUENCE</scope>
    <source>
        <strain evidence="4">WC2-LM</strain>
        <tissue evidence="4">Liver</tissue>
    </source>
</reference>
<dbReference type="PANTHER" id="PTHR43884">
    <property type="entry name" value="ACYL-COA DEHYDROGENASE"/>
    <property type="match status" value="1"/>
</dbReference>
<proteinExistence type="predicted"/>
<evidence type="ECO:0000256" key="1">
    <source>
        <dbReference type="ARBA" id="ARBA00001974"/>
    </source>
</evidence>
<accession>A0A5E4D795</accession>
<dbReference type="AlphaFoldDB" id="A0A5E4D795"/>
<dbReference type="PANTHER" id="PTHR43884:SF9">
    <property type="entry name" value="COMPLEX I ASSEMBLY FACTOR ACAD9, MITOCHONDRIAL"/>
    <property type="match status" value="1"/>
</dbReference>
<keyword evidence="2" id="KW-0285">Flavoprotein</keyword>
<keyword evidence="3" id="KW-0274">FAD</keyword>
<name>A0A5E4D795_MARMO</name>
<evidence type="ECO:0000313" key="4">
    <source>
        <dbReference type="EMBL" id="KAF7485351.1"/>
    </source>
</evidence>
<evidence type="ECO:0000256" key="3">
    <source>
        <dbReference type="ARBA" id="ARBA00022827"/>
    </source>
</evidence>
<gene>
    <name evidence="4" type="ORF">GHT09_003086</name>
    <name evidence="5" type="ORF">MONAX_5E004760</name>
</gene>
<dbReference type="Proteomes" id="UP000662637">
    <property type="component" value="Unassembled WGS sequence"/>
</dbReference>
<sequence length="72" mass="7697">MTAFIVERDFGGVTNGKPEDQLGIRGSNTCEVHFENTKVPVENVLGEIGGGFTIPSPPFTPLHLTQSTSLLP</sequence>
<comment type="cofactor">
    <cofactor evidence="1">
        <name>FAD</name>
        <dbReference type="ChEBI" id="CHEBI:57692"/>
    </cofactor>
</comment>
<evidence type="ECO:0000313" key="6">
    <source>
        <dbReference type="Proteomes" id="UP000335636"/>
    </source>
</evidence>
<organism evidence="5 6">
    <name type="scientific">Marmota monax</name>
    <name type="common">Woodchuck</name>
    <dbReference type="NCBI Taxonomy" id="9995"/>
    <lineage>
        <taxon>Eukaryota</taxon>
        <taxon>Metazoa</taxon>
        <taxon>Chordata</taxon>
        <taxon>Craniata</taxon>
        <taxon>Vertebrata</taxon>
        <taxon>Euteleostomi</taxon>
        <taxon>Mammalia</taxon>
        <taxon>Eutheria</taxon>
        <taxon>Euarchontoglires</taxon>
        <taxon>Glires</taxon>
        <taxon>Rodentia</taxon>
        <taxon>Sciuromorpha</taxon>
        <taxon>Sciuridae</taxon>
        <taxon>Xerinae</taxon>
        <taxon>Marmotini</taxon>
        <taxon>Marmota</taxon>
    </lineage>
</organism>
<dbReference type="GO" id="GO:0003995">
    <property type="term" value="F:acyl-CoA dehydrogenase activity"/>
    <property type="evidence" value="ECO:0007669"/>
    <property type="project" value="TreeGrafter"/>
</dbReference>
<keyword evidence="6" id="KW-1185">Reference proteome</keyword>
<evidence type="ECO:0000313" key="5">
    <source>
        <dbReference type="EMBL" id="VTJ89876.1"/>
    </source>
</evidence>
<dbReference type="Gene3D" id="2.40.110.10">
    <property type="entry name" value="Butyryl-CoA Dehydrogenase, subunit A, domain 2"/>
    <property type="match status" value="1"/>
</dbReference>
<dbReference type="SUPFAM" id="SSF56645">
    <property type="entry name" value="Acyl-CoA dehydrogenase NM domain-like"/>
    <property type="match status" value="1"/>
</dbReference>
<reference evidence="5 6" key="1">
    <citation type="submission" date="2019-04" db="EMBL/GenBank/DDBJ databases">
        <authorList>
            <person name="Alioto T."/>
            <person name="Alioto T."/>
        </authorList>
    </citation>
    <scope>NUCLEOTIDE SEQUENCE [LARGE SCALE GENOMIC DNA]</scope>
</reference>
<dbReference type="EMBL" id="WJEC01000144">
    <property type="protein sequence ID" value="KAF7485351.1"/>
    <property type="molecule type" value="Genomic_DNA"/>
</dbReference>
<dbReference type="Proteomes" id="UP000335636">
    <property type="component" value="Unassembled WGS sequence"/>
</dbReference>
<protein>
    <submittedName>
        <fullName evidence="5">Uncharacterized protein</fullName>
    </submittedName>
</protein>